<keyword evidence="6" id="KW-0325">Glycoprotein</keyword>
<dbReference type="PANTHER" id="PTHR10342">
    <property type="entry name" value="ARYLSULFATASE"/>
    <property type="match status" value="1"/>
</dbReference>
<evidence type="ECO:0000256" key="1">
    <source>
        <dbReference type="ARBA" id="ARBA00001913"/>
    </source>
</evidence>
<dbReference type="Pfam" id="PF00884">
    <property type="entry name" value="Sulfatase"/>
    <property type="match status" value="1"/>
</dbReference>
<accession>A0A1I8PCR6</accession>
<dbReference type="InterPro" id="IPR024607">
    <property type="entry name" value="Sulfatase_CS"/>
</dbReference>
<evidence type="ECO:0000313" key="10">
    <source>
        <dbReference type="Proteomes" id="UP000095300"/>
    </source>
</evidence>
<dbReference type="Proteomes" id="UP000095300">
    <property type="component" value="Unassembled WGS sequence"/>
</dbReference>
<dbReference type="KEGG" id="scac:106094321"/>
<evidence type="ECO:0000259" key="8">
    <source>
        <dbReference type="Pfam" id="PF00884"/>
    </source>
</evidence>
<reference evidence="9" key="1">
    <citation type="submission" date="2020-05" db="UniProtKB">
        <authorList>
            <consortium name="EnsemblMetazoa"/>
        </authorList>
    </citation>
    <scope>IDENTIFICATION</scope>
    <source>
        <strain evidence="9">USDA</strain>
    </source>
</reference>
<evidence type="ECO:0000256" key="3">
    <source>
        <dbReference type="ARBA" id="ARBA00022723"/>
    </source>
</evidence>
<keyword evidence="7" id="KW-0732">Signal</keyword>
<feature type="chain" id="PRO_5009326450" description="Sulfatase N-terminal domain-containing protein" evidence="7">
    <location>
        <begin position="24"/>
        <end position="571"/>
    </location>
</feature>
<organism evidence="9 10">
    <name type="scientific">Stomoxys calcitrans</name>
    <name type="common">Stable fly</name>
    <name type="synonym">Conops calcitrans</name>
    <dbReference type="NCBI Taxonomy" id="35570"/>
    <lineage>
        <taxon>Eukaryota</taxon>
        <taxon>Metazoa</taxon>
        <taxon>Ecdysozoa</taxon>
        <taxon>Arthropoda</taxon>
        <taxon>Hexapoda</taxon>
        <taxon>Insecta</taxon>
        <taxon>Pterygota</taxon>
        <taxon>Neoptera</taxon>
        <taxon>Endopterygota</taxon>
        <taxon>Diptera</taxon>
        <taxon>Brachycera</taxon>
        <taxon>Muscomorpha</taxon>
        <taxon>Muscoidea</taxon>
        <taxon>Muscidae</taxon>
        <taxon>Stomoxys</taxon>
    </lineage>
</organism>
<evidence type="ECO:0000256" key="6">
    <source>
        <dbReference type="ARBA" id="ARBA00023180"/>
    </source>
</evidence>
<sequence length="571" mass="64295">MSKSVMLLSSGLAFLFLVPSGLAKNFTSPNIIIILADDMGFDDVSFRGGREFLTPNIDALAYHGKILNRHYTPPMCSPSRTALLTGLYPIHTGAQHFLLFNEEPWSLLEGHQNMAKILQQNGYSTNLIGKWHLGLGSRNFTPTYQGFDYHYGYWGGYADYYSHSARMEINSSLGYDFRRNLDIVCPDPHAYATDLFTKEAEGIILENAGSKPLFLFVSHMAPHAENNDEPLKAPAEEIEKFSHIPDRKRRTYAAMVSKFDESIGKIVKALANANMLNNSIILFYSDNGAPSMGSFNNTGSNWPLKGQKNTPWEGGVRVPAAIWSPLLRNRGSIYQQPLYAGDWLPTLAAAAKIDLNLTLDGLNMWYELKSSTTQPHDGQREILHVLDEMTNFTSYMKGKYKYIIGTTFNGQYDGVLRHRNLKVIDPRDESYAKVILSSLTSQVLHSYDEAPLTPAKIQLLRSQLGIKCGSQASSCGSLKEECLFNIWLDPCEQNNLAHQPKFAKLLKQMRARVEWLRKDAVKPKIGGSLAEYDPSRHNCMWTNYLEEPPTEYTLKCDYNSPTPLCQDNIEC</sequence>
<feature type="signal peptide" evidence="7">
    <location>
        <begin position="1"/>
        <end position="23"/>
    </location>
</feature>
<keyword evidence="4" id="KW-0378">Hydrolase</keyword>
<dbReference type="Gene3D" id="3.30.1120.10">
    <property type="match status" value="1"/>
</dbReference>
<dbReference type="PANTHER" id="PTHR10342:SF264">
    <property type="entry name" value="MIP05773P-RELATED"/>
    <property type="match status" value="1"/>
</dbReference>
<proteinExistence type="inferred from homology"/>
<dbReference type="SUPFAM" id="SSF53649">
    <property type="entry name" value="Alkaline phosphatase-like"/>
    <property type="match status" value="1"/>
</dbReference>
<evidence type="ECO:0000256" key="7">
    <source>
        <dbReference type="SAM" id="SignalP"/>
    </source>
</evidence>
<feature type="domain" description="Sulfatase N-terminal" evidence="8">
    <location>
        <begin position="29"/>
        <end position="352"/>
    </location>
</feature>
<protein>
    <recommendedName>
        <fullName evidence="8">Sulfatase N-terminal domain-containing protein</fullName>
    </recommendedName>
</protein>
<evidence type="ECO:0000256" key="5">
    <source>
        <dbReference type="ARBA" id="ARBA00022837"/>
    </source>
</evidence>
<dbReference type="InterPro" id="IPR017850">
    <property type="entry name" value="Alkaline_phosphatase_core_sf"/>
</dbReference>
<dbReference type="EnsemblMetazoa" id="SCAU006838-RA">
    <property type="protein sequence ID" value="SCAU006838-PA"/>
    <property type="gene ID" value="SCAU006838"/>
</dbReference>
<keyword evidence="10" id="KW-1185">Reference proteome</keyword>
<dbReference type="PROSITE" id="PS00149">
    <property type="entry name" value="SULFATASE_2"/>
    <property type="match status" value="1"/>
</dbReference>
<dbReference type="GO" id="GO:0046872">
    <property type="term" value="F:metal ion binding"/>
    <property type="evidence" value="ECO:0007669"/>
    <property type="project" value="UniProtKB-KW"/>
</dbReference>
<dbReference type="InterPro" id="IPR047115">
    <property type="entry name" value="ARSB"/>
</dbReference>
<dbReference type="STRING" id="35570.A0A1I8PCR6"/>
<comment type="similarity">
    <text evidence="2">Belongs to the sulfatase family.</text>
</comment>
<comment type="cofactor">
    <cofactor evidence="1">
        <name>Ca(2+)</name>
        <dbReference type="ChEBI" id="CHEBI:29108"/>
    </cofactor>
</comment>
<dbReference type="InterPro" id="IPR000917">
    <property type="entry name" value="Sulfatase_N"/>
</dbReference>
<evidence type="ECO:0000256" key="4">
    <source>
        <dbReference type="ARBA" id="ARBA00022801"/>
    </source>
</evidence>
<dbReference type="GO" id="GO:0008484">
    <property type="term" value="F:sulfuric ester hydrolase activity"/>
    <property type="evidence" value="ECO:0007669"/>
    <property type="project" value="InterPro"/>
</dbReference>
<dbReference type="Gene3D" id="3.40.720.10">
    <property type="entry name" value="Alkaline Phosphatase, subunit A"/>
    <property type="match status" value="1"/>
</dbReference>
<keyword evidence="3" id="KW-0479">Metal-binding</keyword>
<dbReference type="AlphaFoldDB" id="A0A1I8PCR6"/>
<dbReference type="OrthoDB" id="103349at2759"/>
<evidence type="ECO:0000313" key="9">
    <source>
        <dbReference type="EnsemblMetazoa" id="SCAU006838-PA"/>
    </source>
</evidence>
<keyword evidence="5" id="KW-0106">Calcium</keyword>
<evidence type="ECO:0000256" key="2">
    <source>
        <dbReference type="ARBA" id="ARBA00008779"/>
    </source>
</evidence>
<name>A0A1I8PCR6_STOCA</name>
<dbReference type="VEuPathDB" id="VectorBase:SCAU006838"/>
<dbReference type="PROSITE" id="PS00523">
    <property type="entry name" value="SULFATASE_1"/>
    <property type="match status" value="1"/>
</dbReference>
<dbReference type="CDD" id="cd16029">
    <property type="entry name" value="4-S"/>
    <property type="match status" value="1"/>
</dbReference>
<gene>
    <name evidence="9" type="primary">106094321</name>
</gene>